<name>A0A2C9V552_MANES</name>
<dbReference type="AlphaFoldDB" id="A0A2C9V552"/>
<protein>
    <submittedName>
        <fullName evidence="2">Uncharacterized protein</fullName>
    </submittedName>
</protein>
<accession>A0A2C9V552</accession>
<organism evidence="2">
    <name type="scientific">Manihot esculenta</name>
    <name type="common">Cassava</name>
    <name type="synonym">Jatropha manihot</name>
    <dbReference type="NCBI Taxonomy" id="3983"/>
    <lineage>
        <taxon>Eukaryota</taxon>
        <taxon>Viridiplantae</taxon>
        <taxon>Streptophyta</taxon>
        <taxon>Embryophyta</taxon>
        <taxon>Tracheophyta</taxon>
        <taxon>Spermatophyta</taxon>
        <taxon>Magnoliopsida</taxon>
        <taxon>eudicotyledons</taxon>
        <taxon>Gunneridae</taxon>
        <taxon>Pentapetalae</taxon>
        <taxon>rosids</taxon>
        <taxon>fabids</taxon>
        <taxon>Malpighiales</taxon>
        <taxon>Euphorbiaceae</taxon>
        <taxon>Crotonoideae</taxon>
        <taxon>Manihoteae</taxon>
        <taxon>Manihot</taxon>
    </lineage>
</organism>
<evidence type="ECO:0000313" key="2">
    <source>
        <dbReference type="EMBL" id="OAY39554.1"/>
    </source>
</evidence>
<gene>
    <name evidence="2" type="ORF">MANES_10G104000</name>
</gene>
<keyword evidence="1" id="KW-0812">Transmembrane</keyword>
<keyword evidence="1" id="KW-1133">Transmembrane helix</keyword>
<feature type="transmembrane region" description="Helical" evidence="1">
    <location>
        <begin position="27"/>
        <end position="50"/>
    </location>
</feature>
<keyword evidence="1" id="KW-0472">Membrane</keyword>
<dbReference type="EMBL" id="CM004396">
    <property type="protein sequence ID" value="OAY39554.1"/>
    <property type="molecule type" value="Genomic_DNA"/>
</dbReference>
<proteinExistence type="predicted"/>
<reference evidence="2" key="1">
    <citation type="submission" date="2016-02" db="EMBL/GenBank/DDBJ databases">
        <title>WGS assembly of Manihot esculenta.</title>
        <authorList>
            <person name="Bredeson J.V."/>
            <person name="Prochnik S.E."/>
            <person name="Lyons J.B."/>
            <person name="Schmutz J."/>
            <person name="Grimwood J."/>
            <person name="Vrebalov J."/>
            <person name="Bart R.S."/>
            <person name="Amuge T."/>
            <person name="Ferguson M.E."/>
            <person name="Green R."/>
            <person name="Putnam N."/>
            <person name="Stites J."/>
            <person name="Rounsley S."/>
            <person name="Rokhsar D.S."/>
        </authorList>
    </citation>
    <scope>NUCLEOTIDE SEQUENCE [LARGE SCALE GENOMIC DNA]</scope>
    <source>
        <tissue evidence="2">Leaf</tissue>
    </source>
</reference>
<sequence>MPRAPDTYARLVFESEEDVRAGRFLKLLVISLPSLFLQSCSFGLAIGFSFRDWSVEII</sequence>
<evidence type="ECO:0000256" key="1">
    <source>
        <dbReference type="SAM" id="Phobius"/>
    </source>
</evidence>